<feature type="compositionally biased region" description="Low complexity" evidence="3">
    <location>
        <begin position="1361"/>
        <end position="1392"/>
    </location>
</feature>
<dbReference type="Pfam" id="PF20422">
    <property type="entry name" value="DHR-2_Lobe_B"/>
    <property type="match status" value="1"/>
</dbReference>
<dbReference type="Pfam" id="PF14429">
    <property type="entry name" value="DOCK-C2"/>
    <property type="match status" value="1"/>
</dbReference>
<dbReference type="PANTHER" id="PTHR23317:SF26">
    <property type="entry name" value="ZIZIMIN, ISOFORM K"/>
    <property type="match status" value="1"/>
</dbReference>
<keyword evidence="1" id="KW-0344">Guanine-nucleotide releasing factor</keyword>
<evidence type="ECO:0000259" key="5">
    <source>
        <dbReference type="PROSITE" id="PS51650"/>
    </source>
</evidence>
<dbReference type="Pfam" id="PF20421">
    <property type="entry name" value="DHR-2_Lobe_C"/>
    <property type="match status" value="1"/>
</dbReference>
<dbReference type="InterPro" id="IPR046773">
    <property type="entry name" value="DOCKER_Lobe_C"/>
</dbReference>
<feature type="compositionally biased region" description="Polar residues" evidence="3">
    <location>
        <begin position="1393"/>
        <end position="1411"/>
    </location>
</feature>
<dbReference type="InterPro" id="IPR026791">
    <property type="entry name" value="DOCK"/>
</dbReference>
<dbReference type="InterPro" id="IPR027357">
    <property type="entry name" value="DOCKER_dom"/>
</dbReference>
<dbReference type="PROSITE" id="PS51651">
    <property type="entry name" value="DOCKER"/>
    <property type="match status" value="1"/>
</dbReference>
<organism evidence="7 8">
    <name type="scientific">Tetranychus urticae</name>
    <name type="common">Two-spotted spider mite</name>
    <dbReference type="NCBI Taxonomy" id="32264"/>
    <lineage>
        <taxon>Eukaryota</taxon>
        <taxon>Metazoa</taxon>
        <taxon>Ecdysozoa</taxon>
        <taxon>Arthropoda</taxon>
        <taxon>Chelicerata</taxon>
        <taxon>Arachnida</taxon>
        <taxon>Acari</taxon>
        <taxon>Acariformes</taxon>
        <taxon>Trombidiformes</taxon>
        <taxon>Prostigmata</taxon>
        <taxon>Eleutherengona</taxon>
        <taxon>Raphignathae</taxon>
        <taxon>Tetranychoidea</taxon>
        <taxon>Tetranychidae</taxon>
        <taxon>Tetranychus</taxon>
    </lineage>
</organism>
<evidence type="ECO:0000256" key="2">
    <source>
        <dbReference type="PROSITE-ProRule" id="PRU00983"/>
    </source>
</evidence>
<feature type="domain" description="C2 DOCK-type" evidence="5">
    <location>
        <begin position="654"/>
        <end position="834"/>
    </location>
</feature>
<dbReference type="Gene3D" id="1.25.40.410">
    <property type="match status" value="1"/>
</dbReference>
<dbReference type="InterPro" id="IPR035892">
    <property type="entry name" value="C2_domain_sf"/>
</dbReference>
<dbReference type="Pfam" id="PF06920">
    <property type="entry name" value="DHR-2_Lobe_A"/>
    <property type="match status" value="1"/>
</dbReference>
<dbReference type="InterPro" id="IPR021816">
    <property type="entry name" value="DOCK_C/D_N"/>
</dbReference>
<evidence type="ECO:0000259" key="4">
    <source>
        <dbReference type="PROSITE" id="PS50003"/>
    </source>
</evidence>
<dbReference type="EMBL" id="CAEY01001039">
    <property type="status" value="NOT_ANNOTATED_CDS"/>
    <property type="molecule type" value="Genomic_DNA"/>
</dbReference>
<feature type="domain" description="PH" evidence="4">
    <location>
        <begin position="176"/>
        <end position="286"/>
    </location>
</feature>
<dbReference type="InterPro" id="IPR011993">
    <property type="entry name" value="PH-like_dom_sf"/>
</dbReference>
<dbReference type="PROSITE" id="PS51650">
    <property type="entry name" value="C2_DOCK"/>
    <property type="match status" value="1"/>
</dbReference>
<feature type="region of interest" description="Disordered" evidence="3">
    <location>
        <begin position="1349"/>
        <end position="1428"/>
    </location>
</feature>
<dbReference type="SMART" id="SM00233">
    <property type="entry name" value="PH"/>
    <property type="match status" value="1"/>
</dbReference>
<feature type="compositionally biased region" description="Basic and acidic residues" evidence="3">
    <location>
        <begin position="1826"/>
        <end position="1837"/>
    </location>
</feature>
<accession>T1L3K9</accession>
<comment type="similarity">
    <text evidence="2">Belongs to the DOCK family.</text>
</comment>
<dbReference type="HOGENOM" id="CLU_000624_1_0_1"/>
<evidence type="ECO:0000313" key="8">
    <source>
        <dbReference type="Proteomes" id="UP000015104"/>
    </source>
</evidence>
<keyword evidence="8" id="KW-1185">Reference proteome</keyword>
<name>T1L3K9_TETUR</name>
<dbReference type="Pfam" id="PF11878">
    <property type="entry name" value="DOCK_C-D_N"/>
    <property type="match status" value="1"/>
</dbReference>
<dbReference type="OrthoDB" id="47328at2759"/>
<dbReference type="Pfam" id="PF00169">
    <property type="entry name" value="PH"/>
    <property type="match status" value="1"/>
</dbReference>
<dbReference type="OMA" id="RACNTPP"/>
<dbReference type="eggNOG" id="KOG1997">
    <property type="taxonomic scope" value="Eukaryota"/>
</dbReference>
<dbReference type="InterPro" id="IPR046770">
    <property type="entry name" value="DOCKER_Lobe_B"/>
</dbReference>
<dbReference type="Gene3D" id="2.60.40.150">
    <property type="entry name" value="C2 domain"/>
    <property type="match status" value="1"/>
</dbReference>
<evidence type="ECO:0008006" key="9">
    <source>
        <dbReference type="Google" id="ProtNLM"/>
    </source>
</evidence>
<dbReference type="GO" id="GO:0005085">
    <property type="term" value="F:guanyl-nucleotide exchange factor activity"/>
    <property type="evidence" value="ECO:0007669"/>
    <property type="project" value="UniProtKB-KW"/>
</dbReference>
<dbReference type="STRING" id="32264.T1L3K9"/>
<feature type="domain" description="DOCKER" evidence="6">
    <location>
        <begin position="1758"/>
        <end position="2193"/>
    </location>
</feature>
<reference evidence="8" key="1">
    <citation type="submission" date="2011-08" db="EMBL/GenBank/DDBJ databases">
        <authorList>
            <person name="Rombauts S."/>
        </authorList>
    </citation>
    <scope>NUCLEOTIDE SEQUENCE</scope>
    <source>
        <strain evidence="8">London</strain>
    </source>
</reference>
<dbReference type="InterPro" id="IPR046769">
    <property type="entry name" value="DOCKER_Lobe_A"/>
</dbReference>
<dbReference type="Proteomes" id="UP000015104">
    <property type="component" value="Unassembled WGS sequence"/>
</dbReference>
<dbReference type="InterPro" id="IPR043162">
    <property type="entry name" value="DOCK_C_lobe_C"/>
</dbReference>
<dbReference type="Gene3D" id="1.20.58.740">
    <property type="match status" value="1"/>
</dbReference>
<dbReference type="InterPro" id="IPR001849">
    <property type="entry name" value="PH_domain"/>
</dbReference>
<dbReference type="Gene3D" id="2.30.29.30">
    <property type="entry name" value="Pleckstrin-homology domain (PH domain)/Phosphotyrosine-binding domain (PTB)"/>
    <property type="match status" value="1"/>
</dbReference>
<dbReference type="InterPro" id="IPR027007">
    <property type="entry name" value="C2_DOCK-type_domain"/>
</dbReference>
<evidence type="ECO:0000259" key="6">
    <source>
        <dbReference type="PROSITE" id="PS51651"/>
    </source>
</evidence>
<dbReference type="PANTHER" id="PTHR23317">
    <property type="entry name" value="DEDICATOR OF CYTOKINESIS DOCK"/>
    <property type="match status" value="1"/>
</dbReference>
<sequence>MSERKFMKVLSKPGSAAAVRENVSAAVRHTTLMVRPFIVEPLDYEELINKMRTILQNDPQRELVLFPMDDFEAKNITRAMRTIRPVPYNDHEIMIPSKLIDTNILPVSLHVRQCIDGFLRDWSVIEFKYEKYSGSWTELPKLPRLNEEANLQDQVYEIDDDDEDSEREAHDNALGGITKEGYILRGSETATSAFMSMTSKSFKRRWMCLRPEVDNTYVLEFFKDQRKTESKGSIHLDLCHQVVRNARRGKWAFELRMIEGHKSVILATESESDLDSWLEALNRAISNKSETVSRKSVALSEGISTPPPTLKYSTLRNLEFSKNPELMKYSRETEYSIAQQRKEDRVNVFLVYPDLQSRRGSFIELKYRPNKKVEPYREQFGFRFMFTCDTFEFNLKTTIDGNTCHIEPFFTSVAVFDAKRGKITEEFRFDVNDILVKEMLPKPKLERHDSMDMEDAREFTDDWVIDPKSAIFSIHSPSPDMYLVLRIEKVLTGSISSTSDGYIKSSENGIGKLGVKMHKSARATCQRMGTQYRMPFGWAVKPLFKSTKCLDTSSDFGLIYRQENNKLSDEDLIKHLNELKNNEKLRNVTVIPGKISCTLKELTNSATEVPNAVLTSSHLPVVPFKTPTSEPAIIEVQEFLQNNPRIASPFTHYVNLLYVFPKCLKYDSQKFFAKARNICCAIEFRESDDENAVPLPVIFGRPCTENREFVSRVTTSITHHSSNPEFYEEVKIALPVILHEKQHLLFSFYHVSCSTSSHKKKESSIETPIGYSWLPIYPNRGKLNLDEQSICVSSHLPPGYLSYKPLGLGKGFSGPEIRWVDGGRELFKVGFKFVSSIFPSDPHLHSFLVHVDKILDMKNNNDEMREAETASISSGSINTTITNTGSEAGREISKFVQIQHGMPKILKNLQDSEISDIIRFFPVLMTQLLRLLMATTSEDVSLNIVKIIIDILHRIHSVNKEEVIQSYVEYVFTTESLFPCNSKTTLHEELIRSLVSLLRSSFNDFMVINNLLSHCWFFLQIAIKSMVHHLLNSGRIKMLRNERFPQEYHNNLSTFIDLLMPQIMHKYRGLPSETKLANKALAFFMTRCLSLMDRGFVFRLIKLYLDKFHSARDSVALHNYKFEFLAIITAYEHHVPLNLPIHGSSMKSKNTTEPGVKENPVLISEYFTKTHFIVGIILQEVRSALIEVHQVRGMAISVLRNLLVKHSFDDRYQYRQQQSRIASLYFPFISVLLDNINRIHVTGFSSAIQHLINDSSNPSRISSPHKSSTLNSCLNASKRVSFFDTYSLASLDTIDGTTKSNSLRRNSTLESASKLIAAANRDSSYLQYIAGTVPISNVGLSIVTNGQSTNVPGSSDELTADVPDSSSKSPSPDPDNNSKNVTASLSQQQLSQNVQAGKTVNSTDSRSNSPANLEKDGSHHQRSQSLPVRFDKLNNKEVRDLLIIHLWIIKHVNEDLMTKWLHQASDVQIIQILTLTEMCLFEFKYSGRKYSTNKRSGASDKANTLPSRITSAMSTASIGSRYDENESDNNVSHENILFSSLLEANLATEAGLIALDQLGLITSHLKDRISGNDGDNPLMKKIFSIYLTFLQLGQSETLLKHLFASLRSFVNKFPSVLFSGNPNLVGKLCLELLRCSSSRIVTVRNESSALLYLLMRANFDHSNGLSMTRMHLQVIISISRLLGDSGLALMNNPRFQESLAVINNYAGSDKGMQGGRFPSLVKELTKKVRTVLMATAAMREHENDSEMLLDLQHHLANSYAETSPALRRTWLESMAKNHIKNNNFSEAAHCLVHISALEAEYLRNRNPNPLGAKAFAIISPNIPRDEELHNSTRRDETNSDEEQFSEESLLSNLESAVDLFTRAERYEVVPEIYKLMAPFYERARNYEILSRIHRNISEIYDKILMTKKSGKRLLGRYYKVAFFGKDYFEDDSGREYIYKEPKVTSLPEISQRLKDLFSSKFGPSNVKLIMSEKEIDEKKDCDPRYAYIQITHVIPYSHVTDPSENRITDFEKVNNVNKFMFETPFSLTDPSKARSGDCEEQCKKRTVLTTKHCLPYVVKRVPIVSKTVLILSPIEVAIDEMEIRVKQLEEVAFSDAPDLKRLQLTLQGSISVQVNAGPLTYAKAFLNEGKNYPASKVTKLRQLYRQFVSVCEVCLQLNERLIGSDQHEYQQSLRKNFDEMIEELRDCCQLTIHNEDNLMNGGDNAHLETLNNGSNNGTRPIMDNNNSETDSGLSIGLKTYPLEIFDFISGSSNA</sequence>
<dbReference type="InterPro" id="IPR043161">
    <property type="entry name" value="DOCK_C_lobe_A"/>
</dbReference>
<dbReference type="GO" id="GO:0007264">
    <property type="term" value="P:small GTPase-mediated signal transduction"/>
    <property type="evidence" value="ECO:0007669"/>
    <property type="project" value="InterPro"/>
</dbReference>
<feature type="region of interest" description="Disordered" evidence="3">
    <location>
        <begin position="1826"/>
        <end position="1845"/>
    </location>
</feature>
<evidence type="ECO:0000256" key="1">
    <source>
        <dbReference type="ARBA" id="ARBA00022658"/>
    </source>
</evidence>
<gene>
    <name evidence="7" type="primary">107369952</name>
</gene>
<evidence type="ECO:0000313" key="7">
    <source>
        <dbReference type="EnsemblMetazoa" id="tetur36g00230.1"/>
    </source>
</evidence>
<dbReference type="EnsemblMetazoa" id="tetur36g00230.1">
    <property type="protein sequence ID" value="tetur36g00230.1"/>
    <property type="gene ID" value="tetur36g00230"/>
</dbReference>
<reference evidence="7" key="2">
    <citation type="submission" date="2015-06" db="UniProtKB">
        <authorList>
            <consortium name="EnsemblMetazoa"/>
        </authorList>
    </citation>
    <scope>IDENTIFICATION</scope>
</reference>
<dbReference type="PROSITE" id="PS50003">
    <property type="entry name" value="PH_DOMAIN"/>
    <property type="match status" value="1"/>
</dbReference>
<evidence type="ECO:0000256" key="3">
    <source>
        <dbReference type="SAM" id="MobiDB-lite"/>
    </source>
</evidence>
<proteinExistence type="inferred from homology"/>
<dbReference type="SUPFAM" id="SSF50729">
    <property type="entry name" value="PH domain-like"/>
    <property type="match status" value="1"/>
</dbReference>
<protein>
    <recommendedName>
        <fullName evidence="9">Dedicator of cytokinesis protein 9</fullName>
    </recommendedName>
</protein>
<dbReference type="KEGG" id="tut:107369952"/>